<dbReference type="PANTHER" id="PTHR47691">
    <property type="entry name" value="REGULATOR-RELATED"/>
    <property type="match status" value="1"/>
</dbReference>
<sequence>MSGKKDVRGPGNLPSDARVFIGRRDELAWIAGEFGTDGGGARLLTLVGVGGVGKTRLALRAAEAAREAFPDGVWVVELSWLRPGGQLPLAVMEALRLADQTAGSVIEALCLWAGDKRLLLVLDSCEHVLPDCAALVADLLAAAPGLRILATSRERLGLPGERMLEVEPLPVSEADALFVQRAAAVDPALALDDTARERVADICRILDGIPLAIELAAARLALYPLEKLHELLADHLGSRLDILAADQEGEGPPRHWTLRTTIGWSHELCAPLERLLWARLSVFAGTFTTGAATSVCAGGPLPADRVAGVLLRLVRQSIVLRHPTDPERFRLLDTVREYGADWLRELGEEEAVRLRHRDHYRHFAREACADWNTSRQVAWCERVLIEHADLRAAVDCALAEPGGGAALELAGCAGFLWRNCGMPRDAQWCLDRVLAEQHEPGPDLVLALWSRGAVAMNQGDLEVMQAWGERCVDAARATGDPAMIRAAAYLTGGYLALVGRMPEALETLAADSRLLIGMDWRGSALVMNSLGVVYSHMYAGEFDKAREAARVTRTSSVRCGERWSRSFVDAIVAQMDAMSGDTDAARRNCRAALTGHRLLHNTFGLAFTLDILAEAETAGGDGRFAARVQGVGQRIWELLGRAQMDSPQQLAARRTREHTLRTRLGDETYEQAYAEGTAMSYDEGLDYALGEAGA</sequence>
<evidence type="ECO:0008006" key="3">
    <source>
        <dbReference type="Google" id="ProtNLM"/>
    </source>
</evidence>
<protein>
    <recommendedName>
        <fullName evidence="3">NB-ARC domain-containing protein</fullName>
    </recommendedName>
</protein>
<organism evidence="1 2">
    <name type="scientific">Streptomyces cylindrosporus</name>
    <dbReference type="NCBI Taxonomy" id="2927583"/>
    <lineage>
        <taxon>Bacteria</taxon>
        <taxon>Bacillati</taxon>
        <taxon>Actinomycetota</taxon>
        <taxon>Actinomycetes</taxon>
        <taxon>Kitasatosporales</taxon>
        <taxon>Streptomycetaceae</taxon>
        <taxon>Streptomyces</taxon>
    </lineage>
</organism>
<dbReference type="SUPFAM" id="SSF52540">
    <property type="entry name" value="P-loop containing nucleoside triphosphate hydrolases"/>
    <property type="match status" value="1"/>
</dbReference>
<evidence type="ECO:0000313" key="2">
    <source>
        <dbReference type="Proteomes" id="UP001165269"/>
    </source>
</evidence>
<evidence type="ECO:0000313" key="1">
    <source>
        <dbReference type="EMBL" id="MCI3270065.1"/>
    </source>
</evidence>
<dbReference type="Gene3D" id="3.40.50.300">
    <property type="entry name" value="P-loop containing nucleotide triphosphate hydrolases"/>
    <property type="match status" value="1"/>
</dbReference>
<dbReference type="InterPro" id="IPR027417">
    <property type="entry name" value="P-loop_NTPase"/>
</dbReference>
<dbReference type="EMBL" id="JALDAY010000001">
    <property type="protein sequence ID" value="MCI3270065.1"/>
    <property type="molecule type" value="Genomic_DNA"/>
</dbReference>
<dbReference type="RefSeq" id="WP_242760598.1">
    <property type="nucleotide sequence ID" value="NZ_JALDAY010000001.1"/>
</dbReference>
<gene>
    <name evidence="1" type="ORF">MQP27_02945</name>
</gene>
<proteinExistence type="predicted"/>
<dbReference type="PANTHER" id="PTHR47691:SF3">
    <property type="entry name" value="HTH-TYPE TRANSCRIPTIONAL REGULATOR RV0890C-RELATED"/>
    <property type="match status" value="1"/>
</dbReference>
<reference evidence="1" key="1">
    <citation type="submission" date="2022-03" db="EMBL/GenBank/DDBJ databases">
        <title>Streptomyces 7R015 and 7R016 isolated from Barleria lupulina in Thailand.</title>
        <authorList>
            <person name="Kanchanasin P."/>
            <person name="Phongsopitanun W."/>
            <person name="Tanasupawat S."/>
        </authorList>
    </citation>
    <scope>NUCLEOTIDE SEQUENCE</scope>
    <source>
        <strain evidence="1">7R015</strain>
    </source>
</reference>
<keyword evidence="2" id="KW-1185">Reference proteome</keyword>
<dbReference type="Proteomes" id="UP001165269">
    <property type="component" value="Unassembled WGS sequence"/>
</dbReference>
<accession>A0ABS9XYN0</accession>
<comment type="caution">
    <text evidence="1">The sequence shown here is derived from an EMBL/GenBank/DDBJ whole genome shotgun (WGS) entry which is preliminary data.</text>
</comment>
<dbReference type="SUPFAM" id="SSF48452">
    <property type="entry name" value="TPR-like"/>
    <property type="match status" value="1"/>
</dbReference>
<dbReference type="PRINTS" id="PR00364">
    <property type="entry name" value="DISEASERSIST"/>
</dbReference>
<dbReference type="InterPro" id="IPR011990">
    <property type="entry name" value="TPR-like_helical_dom_sf"/>
</dbReference>
<name>A0ABS9XYN0_9ACTN</name>